<evidence type="ECO:0000313" key="6">
    <source>
        <dbReference type="EMBL" id="QXO93547.1"/>
    </source>
</evidence>
<accession>A0A8F5VL91</accession>
<dbReference type="InterPro" id="IPR002774">
    <property type="entry name" value="Flagellin_arc-type"/>
</dbReference>
<comment type="function">
    <text evidence="4">Flagellin is the subunit protein which polymerizes to form the filaments of archaeal flagella.</text>
</comment>
<keyword evidence="5" id="KW-1133">Transmembrane helix</keyword>
<keyword evidence="5" id="KW-0472">Membrane</keyword>
<dbReference type="Proteomes" id="UP000694228">
    <property type="component" value="Chromosome"/>
</dbReference>
<gene>
    <name evidence="6" type="ORF">KSK55_09155</name>
</gene>
<dbReference type="Pfam" id="PF01917">
    <property type="entry name" value="Flagellin_arch-type"/>
    <property type="match status" value="1"/>
</dbReference>
<dbReference type="PANTHER" id="PTHR35903:SF1">
    <property type="entry name" value="FLAGELLIN B1"/>
    <property type="match status" value="1"/>
</dbReference>
<evidence type="ECO:0000256" key="4">
    <source>
        <dbReference type="RuleBase" id="RU361282"/>
    </source>
</evidence>
<dbReference type="EMBL" id="CP077107">
    <property type="protein sequence ID" value="QXO93547.1"/>
    <property type="molecule type" value="Genomic_DNA"/>
</dbReference>
<feature type="transmembrane region" description="Helical" evidence="5">
    <location>
        <begin position="12"/>
        <end position="37"/>
    </location>
</feature>
<dbReference type="InterPro" id="IPR013373">
    <property type="entry name" value="Flagellin/pilin_N_arc"/>
</dbReference>
<evidence type="ECO:0000256" key="5">
    <source>
        <dbReference type="SAM" id="Phobius"/>
    </source>
</evidence>
<sequence length="175" mass="18407">MKKEAAFSGLEAAIVLIAFVVVAAVFSYVMLGAGFFATQKSQEVTYSGVKQSTSNLVLDGQLYGNYDSTDGDVDTIEFYLSIPEGGQPQDIGEVVFVYSLEGGIGEERTLGTGITIDPALTNDILVPTEKVKVTLTPTDTPVPGETFTIEIKPKIGASTLIAKTLATGYTGGVII</sequence>
<evidence type="ECO:0000256" key="2">
    <source>
        <dbReference type="ARBA" id="ARBA00010256"/>
    </source>
</evidence>
<keyword evidence="5" id="KW-0812">Transmembrane</keyword>
<evidence type="ECO:0000256" key="3">
    <source>
        <dbReference type="ARBA" id="ARBA00022440"/>
    </source>
</evidence>
<dbReference type="GO" id="GO:0097589">
    <property type="term" value="C:archaeal-type flagellum"/>
    <property type="evidence" value="ECO:0007669"/>
    <property type="project" value="UniProtKB-SubCell"/>
</dbReference>
<keyword evidence="3 4" id="KW-0974">Archaeal flagellum</keyword>
<dbReference type="OrthoDB" id="111617at2157"/>
<keyword evidence="6" id="KW-0969">Cilium</keyword>
<keyword evidence="6" id="KW-0966">Cell projection</keyword>
<evidence type="ECO:0000256" key="1">
    <source>
        <dbReference type="ARBA" id="ARBA00004618"/>
    </source>
</evidence>
<dbReference type="NCBIfam" id="TIGR02537">
    <property type="entry name" value="arch_flag_Nterm"/>
    <property type="match status" value="1"/>
</dbReference>
<dbReference type="GO" id="GO:0097588">
    <property type="term" value="P:archaeal or bacterial-type flagellum-dependent cell motility"/>
    <property type="evidence" value="ECO:0007669"/>
    <property type="project" value="InterPro"/>
</dbReference>
<evidence type="ECO:0000313" key="7">
    <source>
        <dbReference type="Proteomes" id="UP000694228"/>
    </source>
</evidence>
<keyword evidence="6" id="KW-0282">Flagellum</keyword>
<dbReference type="GO" id="GO:0005198">
    <property type="term" value="F:structural molecule activity"/>
    <property type="evidence" value="ECO:0007669"/>
    <property type="project" value="InterPro"/>
</dbReference>
<name>A0A8F5VL91_METHU</name>
<reference evidence="6 7" key="1">
    <citation type="submission" date="2021-06" db="EMBL/GenBank/DDBJ databases">
        <title>Complete genome sequence of the secondary alcohol utilizing methanogen Methanospirillum hungatei strain GP1.</title>
        <authorList>
            <person name="Day L.A."/>
            <person name="Costa K.C."/>
        </authorList>
    </citation>
    <scope>NUCLEOTIDE SEQUENCE [LARGE SCALE GENOMIC DNA]</scope>
    <source>
        <strain evidence="6 7">GP1</strain>
    </source>
</reference>
<protein>
    <recommendedName>
        <fullName evidence="4">Flagellin</fullName>
    </recommendedName>
</protein>
<proteinExistence type="inferred from homology"/>
<dbReference type="PANTHER" id="PTHR35903">
    <property type="entry name" value="FLAGELLIN B1"/>
    <property type="match status" value="1"/>
</dbReference>
<organism evidence="6 7">
    <name type="scientific">Methanospirillum hungatei</name>
    <dbReference type="NCBI Taxonomy" id="2203"/>
    <lineage>
        <taxon>Archaea</taxon>
        <taxon>Methanobacteriati</taxon>
        <taxon>Methanobacteriota</taxon>
        <taxon>Stenosarchaea group</taxon>
        <taxon>Methanomicrobia</taxon>
        <taxon>Methanomicrobiales</taxon>
        <taxon>Methanospirillaceae</taxon>
        <taxon>Methanospirillum</taxon>
    </lineage>
</organism>
<comment type="similarity">
    <text evidence="2 4">Belongs to the archaeal flagellin family.</text>
</comment>
<dbReference type="AlphaFoldDB" id="A0A8F5VL91"/>
<comment type="subcellular location">
    <subcellularLocation>
        <location evidence="1 4">Archaeal flagellum</location>
    </subcellularLocation>
</comment>